<proteinExistence type="predicted"/>
<keyword evidence="1" id="KW-0175">Coiled coil</keyword>
<protein>
    <submittedName>
        <fullName evidence="2">Uncharacterized protein</fullName>
    </submittedName>
</protein>
<keyword evidence="3" id="KW-1185">Reference proteome</keyword>
<comment type="caution">
    <text evidence="2">The sequence shown here is derived from an EMBL/GenBank/DDBJ whole genome shotgun (WGS) entry which is preliminary data.</text>
</comment>
<feature type="coiled-coil region" evidence="1">
    <location>
        <begin position="128"/>
        <end position="155"/>
    </location>
</feature>
<gene>
    <name evidence="2" type="ORF">ABU178_03395</name>
</gene>
<evidence type="ECO:0000256" key="1">
    <source>
        <dbReference type="SAM" id="Coils"/>
    </source>
</evidence>
<reference evidence="2 3" key="1">
    <citation type="submission" date="2024-08" db="EMBL/GenBank/DDBJ databases">
        <title>Pantoea ronii - a newly identified human opportunistic pathogen.</title>
        <authorList>
            <person name="Keidar-Friedman D."/>
            <person name="Sorek N."/>
            <person name="Leshin-Carmel D."/>
            <person name="Tsur A."/>
            <person name="Amsalem M."/>
            <person name="Tolkach D."/>
            <person name="Brosh-Nissimov T."/>
        </authorList>
    </citation>
    <scope>NUCLEOTIDE SEQUENCE [LARGE SCALE GENOMIC DNA]</scope>
    <source>
        <strain evidence="2 3">AA23256</strain>
    </source>
</reference>
<name>A0ABW7PTV3_9GAMM</name>
<dbReference type="RefSeq" id="WP_397211992.1">
    <property type="nucleotide sequence ID" value="NZ_JBGFSN010000003.1"/>
</dbReference>
<accession>A0ABW7PTV3</accession>
<evidence type="ECO:0000313" key="3">
    <source>
        <dbReference type="Proteomes" id="UP001611251"/>
    </source>
</evidence>
<dbReference type="Proteomes" id="UP001611251">
    <property type="component" value="Unassembled WGS sequence"/>
</dbReference>
<evidence type="ECO:0000313" key="2">
    <source>
        <dbReference type="EMBL" id="MFH8133229.1"/>
    </source>
</evidence>
<sequence length="212" mass="24392">MKGITYIGIYFDPDLVQVGVHQPDGTFNKHTFAYDEAITDEIEAWLAAFTPATTHICLIENDTAAMLADELADKNYHVFQITFHELISWFAATPPSTPDGTPVKAMIRYLQSENPERYVSRTPQLEALFALLDELEAFEDANEEEEESLLSAETLHMYRNKGLSISEIVDRRMNELHELIREHLMIYPELMTPELFQEFFPDVIDALEQPKH</sequence>
<dbReference type="EMBL" id="JBGFSN010000003">
    <property type="protein sequence ID" value="MFH8133229.1"/>
    <property type="molecule type" value="Genomic_DNA"/>
</dbReference>
<organism evidence="2 3">
    <name type="scientific">Pantoea osteomyelitidis</name>
    <dbReference type="NCBI Taxonomy" id="3230026"/>
    <lineage>
        <taxon>Bacteria</taxon>
        <taxon>Pseudomonadati</taxon>
        <taxon>Pseudomonadota</taxon>
        <taxon>Gammaproteobacteria</taxon>
        <taxon>Enterobacterales</taxon>
        <taxon>Erwiniaceae</taxon>
        <taxon>Pantoea</taxon>
    </lineage>
</organism>